<dbReference type="Pfam" id="PF01061">
    <property type="entry name" value="ABC2_membrane"/>
    <property type="match status" value="1"/>
</dbReference>
<proteinExistence type="predicted"/>
<evidence type="ECO:0000256" key="1">
    <source>
        <dbReference type="ARBA" id="ARBA00004141"/>
    </source>
</evidence>
<feature type="transmembrane region" description="Helical" evidence="5">
    <location>
        <begin position="105"/>
        <end position="136"/>
    </location>
</feature>
<feature type="transmembrane region" description="Helical" evidence="5">
    <location>
        <begin position="175"/>
        <end position="194"/>
    </location>
</feature>
<reference evidence="7 8" key="1">
    <citation type="submission" date="2016-04" db="EMBL/GenBank/DDBJ databases">
        <authorList>
            <person name="Evans L.H."/>
            <person name="Alamgir A."/>
            <person name="Owens N."/>
            <person name="Weber N.D."/>
            <person name="Virtaneva K."/>
            <person name="Barbian K."/>
            <person name="Babar A."/>
            <person name="Rosenke K."/>
        </authorList>
    </citation>
    <scope>NUCLEOTIDE SEQUENCE [LARGE SCALE GENOMIC DNA]</scope>
    <source>
        <strain evidence="8">S5(T) (JCM 30642 \VKM B-2941)</strain>
    </source>
</reference>
<feature type="transmembrane region" description="Helical" evidence="5">
    <location>
        <begin position="142"/>
        <end position="163"/>
    </location>
</feature>
<dbReference type="PANTHER" id="PTHR43229:SF2">
    <property type="entry name" value="NODULATION PROTEIN J"/>
    <property type="match status" value="1"/>
</dbReference>
<gene>
    <name evidence="7" type="ORF">CSP5_0717</name>
</gene>
<evidence type="ECO:0000256" key="2">
    <source>
        <dbReference type="ARBA" id="ARBA00022692"/>
    </source>
</evidence>
<dbReference type="AlphaFoldDB" id="A0A1N5TXM0"/>
<evidence type="ECO:0000313" key="7">
    <source>
        <dbReference type="EMBL" id="SIM52817.1"/>
    </source>
</evidence>
<dbReference type="InterPro" id="IPR013525">
    <property type="entry name" value="ABC2_TM"/>
</dbReference>
<evidence type="ECO:0000259" key="6">
    <source>
        <dbReference type="PROSITE" id="PS51012"/>
    </source>
</evidence>
<evidence type="ECO:0000313" key="8">
    <source>
        <dbReference type="Proteomes" id="UP000195607"/>
    </source>
</evidence>
<protein>
    <submittedName>
        <fullName evidence="7">DrugE1 family ABC transporter permease</fullName>
    </submittedName>
</protein>
<dbReference type="InterPro" id="IPR000412">
    <property type="entry name" value="ABC_2_transport"/>
</dbReference>
<dbReference type="GeneID" id="41587995"/>
<keyword evidence="4 5" id="KW-0472">Membrane</keyword>
<comment type="subcellular location">
    <subcellularLocation>
        <location evidence="1">Membrane</location>
        <topology evidence="1">Multi-pass membrane protein</topology>
    </subcellularLocation>
</comment>
<evidence type="ECO:0000256" key="5">
    <source>
        <dbReference type="SAM" id="Phobius"/>
    </source>
</evidence>
<dbReference type="GO" id="GO:0043190">
    <property type="term" value="C:ATP-binding cassette (ABC) transporter complex"/>
    <property type="evidence" value="ECO:0007669"/>
    <property type="project" value="InterPro"/>
</dbReference>
<dbReference type="Proteomes" id="UP000195607">
    <property type="component" value="Chromosome I"/>
</dbReference>
<dbReference type="PANTHER" id="PTHR43229">
    <property type="entry name" value="NODULATION PROTEIN J"/>
    <property type="match status" value="1"/>
</dbReference>
<keyword evidence="3 5" id="KW-1133">Transmembrane helix</keyword>
<feature type="domain" description="ABC transmembrane type-2" evidence="6">
    <location>
        <begin position="21"/>
        <end position="255"/>
    </location>
</feature>
<sequence>MKIPAFIRLTIRNIIVNIDIGTLIFMLGLPTLYLFVMGFMFQGIVTTGVPLQSGGSVSYTTFLAPGIIALESFTAGNIGGSMLWSDRRWGMFERIMVGPFRRIDYLLGIITVSIIFALVGSLIMLGFSLLIPITVIVTPESILLSVFAIVVGTMLFSSLFLIISGLSKSMQAYNTITIVLFFMLDFASTAFYPITSTTPLWLRTLSGSNPLSFIANILRDSLISSVTSGTFFYAGILLIVMLVFLGISLRIYKSIRSGI</sequence>
<feature type="transmembrane region" description="Helical" evidence="5">
    <location>
        <begin position="20"/>
        <end position="42"/>
    </location>
</feature>
<dbReference type="PIRSF" id="PIRSF006648">
    <property type="entry name" value="DrrB"/>
    <property type="match status" value="1"/>
</dbReference>
<keyword evidence="2 5" id="KW-0812">Transmembrane</keyword>
<organism evidence="7 8">
    <name type="scientific">Cuniculiplasma divulgatum</name>
    <dbReference type="NCBI Taxonomy" id="1673428"/>
    <lineage>
        <taxon>Archaea</taxon>
        <taxon>Methanobacteriati</taxon>
        <taxon>Thermoplasmatota</taxon>
        <taxon>Thermoplasmata</taxon>
        <taxon>Thermoplasmatales</taxon>
        <taxon>Cuniculiplasmataceae</taxon>
        <taxon>Cuniculiplasma</taxon>
    </lineage>
</organism>
<feature type="transmembrane region" description="Helical" evidence="5">
    <location>
        <begin position="62"/>
        <end position="84"/>
    </location>
</feature>
<dbReference type="GO" id="GO:0140359">
    <property type="term" value="F:ABC-type transporter activity"/>
    <property type="evidence" value="ECO:0007669"/>
    <property type="project" value="InterPro"/>
</dbReference>
<dbReference type="InterPro" id="IPR047817">
    <property type="entry name" value="ABC2_TM_bact-type"/>
</dbReference>
<dbReference type="PROSITE" id="PS51012">
    <property type="entry name" value="ABC_TM2"/>
    <property type="match status" value="1"/>
</dbReference>
<name>A0A1N5TXM0_9ARCH</name>
<evidence type="ECO:0000256" key="4">
    <source>
        <dbReference type="ARBA" id="ARBA00023136"/>
    </source>
</evidence>
<evidence type="ECO:0000256" key="3">
    <source>
        <dbReference type="ARBA" id="ARBA00022989"/>
    </source>
</evidence>
<dbReference type="EMBL" id="LT671858">
    <property type="protein sequence ID" value="SIM52817.1"/>
    <property type="molecule type" value="Genomic_DNA"/>
</dbReference>
<feature type="transmembrane region" description="Helical" evidence="5">
    <location>
        <begin position="231"/>
        <end position="252"/>
    </location>
</feature>
<dbReference type="RefSeq" id="WP_148689631.1">
    <property type="nucleotide sequence ID" value="NZ_LT671858.1"/>
</dbReference>
<dbReference type="InterPro" id="IPR051784">
    <property type="entry name" value="Nod_factor_ABC_transporter"/>
</dbReference>
<accession>A0A1N5TXM0</accession>